<evidence type="ECO:0000256" key="3">
    <source>
        <dbReference type="ARBA" id="ARBA00022833"/>
    </source>
</evidence>
<keyword evidence="8" id="KW-1185">Reference proteome</keyword>
<feature type="domain" description="CENP-V/GFA" evidence="6">
    <location>
        <begin position="12"/>
        <end position="158"/>
    </location>
</feature>
<dbReference type="Gene3D" id="3.40.50.720">
    <property type="entry name" value="NAD(P)-binding Rossmann-like Domain"/>
    <property type="match status" value="1"/>
</dbReference>
<dbReference type="GO" id="GO:0004352">
    <property type="term" value="F:glutamate dehydrogenase (NAD+) activity"/>
    <property type="evidence" value="ECO:0007669"/>
    <property type="project" value="TreeGrafter"/>
</dbReference>
<evidence type="ECO:0000256" key="4">
    <source>
        <dbReference type="ARBA" id="ARBA00023002"/>
    </source>
</evidence>
<dbReference type="Pfam" id="PF04828">
    <property type="entry name" value="GFA"/>
    <property type="match status" value="1"/>
</dbReference>
<protein>
    <recommendedName>
        <fullName evidence="5">Glutathione-dependent formaldehyde-activating enzyme</fullName>
        <ecNumber evidence="5">4.4.1.22</ecNumber>
    </recommendedName>
    <alternativeName>
        <fullName evidence="5">S-(hydroxymethyl)glutathione synthase</fullName>
    </alternativeName>
</protein>
<name>A0A7W7A0P5_9HYPH</name>
<dbReference type="GO" id="GO:0046294">
    <property type="term" value="P:formaldehyde catabolic process"/>
    <property type="evidence" value="ECO:0007669"/>
    <property type="project" value="UniProtKB-UniRule"/>
</dbReference>
<dbReference type="PROSITE" id="PS51891">
    <property type="entry name" value="CENP_V_GFA"/>
    <property type="match status" value="1"/>
</dbReference>
<keyword evidence="3 5" id="KW-0862">Zinc</keyword>
<dbReference type="EMBL" id="JACIIG010000030">
    <property type="protein sequence ID" value="MBB4571633.1"/>
    <property type="molecule type" value="Genomic_DNA"/>
</dbReference>
<organism evidence="7 8">
    <name type="scientific">Rhizobium leucaenae</name>
    <dbReference type="NCBI Taxonomy" id="29450"/>
    <lineage>
        <taxon>Bacteria</taxon>
        <taxon>Pseudomonadati</taxon>
        <taxon>Pseudomonadota</taxon>
        <taxon>Alphaproteobacteria</taxon>
        <taxon>Hyphomicrobiales</taxon>
        <taxon>Rhizobiaceae</taxon>
        <taxon>Rhizobium/Agrobacterium group</taxon>
        <taxon>Rhizobium</taxon>
    </lineage>
</organism>
<comment type="pathway">
    <text evidence="5">One-carbon metabolism; formaldehyde degradation; formate from formaldehyde (glutathione route): step 1/3.</text>
</comment>
<evidence type="ECO:0000259" key="6">
    <source>
        <dbReference type="PROSITE" id="PS51891"/>
    </source>
</evidence>
<feature type="binding site" evidence="5">
    <location>
        <position position="21"/>
    </location>
    <ligand>
        <name>Zn(2+)</name>
        <dbReference type="ChEBI" id="CHEBI:29105"/>
        <label>1</label>
        <note>structural</note>
    </ligand>
</feature>
<dbReference type="GO" id="GO:0008270">
    <property type="term" value="F:zinc ion binding"/>
    <property type="evidence" value="ECO:0007669"/>
    <property type="project" value="UniProtKB-UniRule"/>
</dbReference>
<dbReference type="SUPFAM" id="SSF51316">
    <property type="entry name" value="Mss4-like"/>
    <property type="match status" value="1"/>
</dbReference>
<dbReference type="InterPro" id="IPR014185">
    <property type="entry name" value="Formald_GSH"/>
</dbReference>
<proteinExistence type="inferred from homology"/>
<dbReference type="PANTHER" id="PTHR11606:SF13">
    <property type="entry name" value="GLUTAMATE DEHYDROGENASE 1, MITOCHONDRIAL"/>
    <property type="match status" value="1"/>
</dbReference>
<evidence type="ECO:0000256" key="1">
    <source>
        <dbReference type="ARBA" id="ARBA00005495"/>
    </source>
</evidence>
<dbReference type="UniPathway" id="UPA00562">
    <property type="reaction ID" value="UER00621"/>
</dbReference>
<comment type="similarity">
    <text evidence="1 5">Belongs to the Gfa family.</text>
</comment>
<dbReference type="InterPro" id="IPR011057">
    <property type="entry name" value="Mss4-like_sf"/>
</dbReference>
<dbReference type="PANTHER" id="PTHR11606">
    <property type="entry name" value="GLUTAMATE DEHYDROGENASE"/>
    <property type="match status" value="1"/>
</dbReference>
<gene>
    <name evidence="5" type="primary">gfa</name>
    <name evidence="7" type="ORF">GGE60_005797</name>
</gene>
<feature type="binding site" evidence="5">
    <location>
        <position position="19"/>
    </location>
    <ligand>
        <name>Zn(2+)</name>
        <dbReference type="ChEBI" id="CHEBI:29105"/>
        <label>1</label>
        <note>structural</note>
    </ligand>
</feature>
<dbReference type="InterPro" id="IPR036291">
    <property type="entry name" value="NAD(P)-bd_dom_sf"/>
</dbReference>
<accession>A0A7W7A0P5</accession>
<dbReference type="GO" id="GO:0006538">
    <property type="term" value="P:L-glutamate catabolic process"/>
    <property type="evidence" value="ECO:0007669"/>
    <property type="project" value="TreeGrafter"/>
</dbReference>
<sequence length="340" mass="37280">MDSGYRATDASFSGGTLVCNCASNPVKVKVSGDIAHNHACGCTKCWKPAGANFSVVAVAPTDKIEVLENGNKLAVVDPAALIQRHACKECGVHMHGPVEREHPFQGLSFIHPERFEGKGWAQPGFAAFVSSIIESGFDPSKIDEVRSKLRSSELEAYDCLSPGLMDYIATWTAKKSGAMENAITIENTGRIRAKLVAEAANGPVSFQAEKELLEKGVIILPDLFVNAGGVIVSYFEWVKNLTHIPFGLMERRRRERRNAQITSAMESMTGKDFPEHMRDEFLEGGSEIDLVRSGLDDVMRGAYHRMATVLSEHPEIRDFRTAAYYVALKEIGDAYKAIGI</sequence>
<dbReference type="InterPro" id="IPR006096">
    <property type="entry name" value="Glu/Leu/Phe/Val/Trp_DH_C"/>
</dbReference>
<feature type="binding site" evidence="5">
    <location>
        <position position="42"/>
    </location>
    <ligand>
        <name>Zn(2+)</name>
        <dbReference type="ChEBI" id="CHEBI:29105"/>
        <label>2</label>
        <note>catalytic</note>
    </ligand>
</feature>
<dbReference type="NCBIfam" id="NF003829">
    <property type="entry name" value="PRK05417.1"/>
    <property type="match status" value="1"/>
</dbReference>
<keyword evidence="5" id="KW-0456">Lyase</keyword>
<dbReference type="Pfam" id="PF00208">
    <property type="entry name" value="ELFV_dehydrog"/>
    <property type="match status" value="1"/>
</dbReference>
<dbReference type="EC" id="4.4.1.22" evidence="5"/>
<comment type="catalytic activity">
    <reaction evidence="5">
        <text>S-(hydroxymethyl)glutathione = glutathione + formaldehyde</text>
        <dbReference type="Rhea" id="RHEA:22488"/>
        <dbReference type="ChEBI" id="CHEBI:16842"/>
        <dbReference type="ChEBI" id="CHEBI:57925"/>
        <dbReference type="ChEBI" id="CHEBI:58758"/>
        <dbReference type="EC" id="4.4.1.22"/>
    </reaction>
</comment>
<reference evidence="7 8" key="1">
    <citation type="submission" date="2020-08" db="EMBL/GenBank/DDBJ databases">
        <title>Genomic Encyclopedia of Type Strains, Phase IV (KMG-V): Genome sequencing to study the core and pangenomes of soil and plant-associated prokaryotes.</title>
        <authorList>
            <person name="Whitman W."/>
        </authorList>
    </citation>
    <scope>NUCLEOTIDE SEQUENCE [LARGE SCALE GENOMIC DNA]</scope>
    <source>
        <strain evidence="7 8">SEMIA 492</strain>
    </source>
</reference>
<feature type="binding site" evidence="5">
    <location>
        <position position="45"/>
    </location>
    <ligand>
        <name>Zn(2+)</name>
        <dbReference type="ChEBI" id="CHEBI:29105"/>
        <label>2</label>
        <note>catalytic</note>
    </ligand>
</feature>
<comment type="function">
    <text evidence="5">Catalyzes the condensation of formaldehyde and glutathione to S-hydroxymethylglutathione.</text>
</comment>
<dbReference type="InterPro" id="IPR006913">
    <property type="entry name" value="CENP-V/GFA"/>
</dbReference>
<evidence type="ECO:0000313" key="8">
    <source>
        <dbReference type="Proteomes" id="UP000543836"/>
    </source>
</evidence>
<dbReference type="SMART" id="SM00839">
    <property type="entry name" value="ELFV_dehydrog"/>
    <property type="match status" value="1"/>
</dbReference>
<dbReference type="AlphaFoldDB" id="A0A7W7A0P5"/>
<dbReference type="Gene3D" id="3.90.1590.10">
    <property type="entry name" value="glutathione-dependent formaldehyde- activating enzyme (gfa)"/>
    <property type="match status" value="1"/>
</dbReference>
<dbReference type="GO" id="GO:0051907">
    <property type="term" value="F:S-(hydroxymethyl)glutathione synthase activity"/>
    <property type="evidence" value="ECO:0007669"/>
    <property type="project" value="UniProtKB-UniRule"/>
</dbReference>
<keyword evidence="2 5" id="KW-0479">Metal-binding</keyword>
<evidence type="ECO:0000313" key="7">
    <source>
        <dbReference type="EMBL" id="MBB4571633.1"/>
    </source>
</evidence>
<dbReference type="NCBIfam" id="TIGR02820">
    <property type="entry name" value="formald_GSH"/>
    <property type="match status" value="1"/>
</dbReference>
<feature type="binding site" evidence="5">
    <location>
        <position position="40"/>
    </location>
    <ligand>
        <name>Zn(2+)</name>
        <dbReference type="ChEBI" id="CHEBI:29105"/>
        <label>2</label>
        <note>catalytic</note>
    </ligand>
</feature>
<keyword evidence="4" id="KW-0560">Oxidoreductase</keyword>
<dbReference type="Proteomes" id="UP000543836">
    <property type="component" value="Unassembled WGS sequence"/>
</dbReference>
<evidence type="ECO:0000256" key="5">
    <source>
        <dbReference type="HAMAP-Rule" id="MF_00723"/>
    </source>
</evidence>
<comment type="caution">
    <text evidence="7">The sequence shown here is derived from an EMBL/GenBank/DDBJ whole genome shotgun (WGS) entry which is preliminary data.</text>
</comment>
<feature type="binding site" evidence="5">
    <location>
        <position position="87"/>
    </location>
    <ligand>
        <name>Zn(2+)</name>
        <dbReference type="ChEBI" id="CHEBI:29105"/>
        <label>1</label>
        <note>structural</note>
    </ligand>
</feature>
<evidence type="ECO:0000256" key="2">
    <source>
        <dbReference type="ARBA" id="ARBA00022723"/>
    </source>
</evidence>
<comment type="cofactor">
    <cofactor evidence="5">
        <name>Zn(2+)</name>
        <dbReference type="ChEBI" id="CHEBI:29105"/>
    </cofactor>
    <text evidence="5">Binds 2 Zn(2+) ions per subunit.</text>
</comment>
<feature type="binding site" evidence="5">
    <location>
        <position position="90"/>
    </location>
    <ligand>
        <name>Zn(2+)</name>
        <dbReference type="ChEBI" id="CHEBI:29105"/>
        <label>1</label>
        <note>structural</note>
    </ligand>
</feature>
<dbReference type="SUPFAM" id="SSF51735">
    <property type="entry name" value="NAD(P)-binding Rossmann-fold domains"/>
    <property type="match status" value="1"/>
</dbReference>
<dbReference type="HAMAP" id="MF_00723">
    <property type="entry name" value="Formald_GSH"/>
    <property type="match status" value="1"/>
</dbReference>